<evidence type="ECO:0000313" key="1">
    <source>
        <dbReference type="EMBL" id="CQR73410.1"/>
    </source>
</evidence>
<gene>
    <name evidence="1" type="ORF">SpAn4DRAFT_2642</name>
</gene>
<reference evidence="2" key="1">
    <citation type="submission" date="2015-03" db="EMBL/GenBank/DDBJ databases">
        <authorList>
            <person name="Nijsse Bart"/>
        </authorList>
    </citation>
    <scope>NUCLEOTIDE SEQUENCE [LARGE SCALE GENOMIC DNA]</scope>
</reference>
<dbReference type="RefSeq" id="WP_021168189.1">
    <property type="nucleotide sequence ID" value="NZ_CTRP01000012.1"/>
</dbReference>
<accession>A0A0U1L147</accession>
<protein>
    <submittedName>
        <fullName evidence="1">Uncharacterized protein</fullName>
    </submittedName>
</protein>
<proteinExistence type="predicted"/>
<name>A0A0U1L147_9FIRM</name>
<dbReference type="EMBL" id="CTRP01000012">
    <property type="protein sequence ID" value="CQR73410.1"/>
    <property type="molecule type" value="Genomic_DNA"/>
</dbReference>
<organism evidence="1 2">
    <name type="scientific">Sporomusa ovata</name>
    <dbReference type="NCBI Taxonomy" id="2378"/>
    <lineage>
        <taxon>Bacteria</taxon>
        <taxon>Bacillati</taxon>
        <taxon>Bacillota</taxon>
        <taxon>Negativicutes</taxon>
        <taxon>Selenomonadales</taxon>
        <taxon>Sporomusaceae</taxon>
        <taxon>Sporomusa</taxon>
    </lineage>
</organism>
<keyword evidence="2" id="KW-1185">Reference proteome</keyword>
<dbReference type="AlphaFoldDB" id="A0A0U1L147"/>
<sequence>MWKIWVICLIMTLFLILIPFCNNLAFAQGKESNREITDMVGRKVTVPCEINKIYAPIYGTVILNAIVPDKLVKLPNLMGDSGIKVPMSKRIG</sequence>
<dbReference type="Gene3D" id="3.40.50.1980">
    <property type="entry name" value="Nitrogenase molybdenum iron protein domain"/>
    <property type="match status" value="1"/>
</dbReference>
<evidence type="ECO:0000313" key="2">
    <source>
        <dbReference type="Proteomes" id="UP000049855"/>
    </source>
</evidence>
<dbReference type="Proteomes" id="UP000049855">
    <property type="component" value="Unassembled WGS sequence"/>
</dbReference>